<reference evidence="14" key="1">
    <citation type="submission" date="2021-02" db="EMBL/GenBank/DDBJ databases">
        <authorList>
            <person name="Nowell W R."/>
        </authorList>
    </citation>
    <scope>NUCLEOTIDE SEQUENCE</scope>
</reference>
<dbReference type="FunFam" id="3.40.50.300:FF:000446">
    <property type="entry name" value="ATP-dependent RNA helicase SUPV3L1, mitochondrial"/>
    <property type="match status" value="1"/>
</dbReference>
<dbReference type="InterPro" id="IPR041453">
    <property type="entry name" value="Suv3_N"/>
</dbReference>
<dbReference type="InterPro" id="IPR036005">
    <property type="entry name" value="Creatinase/aminopeptidase-like"/>
</dbReference>
<dbReference type="PROSITE" id="PS51194">
    <property type="entry name" value="HELICASE_CTER"/>
    <property type="match status" value="1"/>
</dbReference>
<dbReference type="SMART" id="SM00490">
    <property type="entry name" value="HELICc"/>
    <property type="match status" value="1"/>
</dbReference>
<dbReference type="OrthoDB" id="6692397at2759"/>
<protein>
    <recommendedName>
        <fullName evidence="4">RNA helicase</fullName>
        <ecNumber evidence="4">3.6.4.13</ecNumber>
    </recommendedName>
</protein>
<keyword evidence="8" id="KW-0067">ATP-binding</keyword>
<dbReference type="GO" id="GO:0016787">
    <property type="term" value="F:hydrolase activity"/>
    <property type="evidence" value="ECO:0007669"/>
    <property type="project" value="UniProtKB-KW"/>
</dbReference>
<dbReference type="SUPFAM" id="SSF52540">
    <property type="entry name" value="P-loop containing nucleoside triphosphate hydrolases"/>
    <property type="match status" value="1"/>
</dbReference>
<dbReference type="Gene3D" id="3.40.50.300">
    <property type="entry name" value="P-loop containing nucleotide triphosphate hydrolases"/>
    <property type="match status" value="2"/>
</dbReference>
<keyword evidence="10" id="KW-0496">Mitochondrion</keyword>
<gene>
    <name evidence="14" type="ORF">EDS130_LOCUS29078</name>
</gene>
<dbReference type="GO" id="GO:0000965">
    <property type="term" value="P:mitochondrial RNA 3'-end processing"/>
    <property type="evidence" value="ECO:0007669"/>
    <property type="project" value="TreeGrafter"/>
</dbReference>
<evidence type="ECO:0000313" key="15">
    <source>
        <dbReference type="Proteomes" id="UP000663852"/>
    </source>
</evidence>
<evidence type="ECO:0000256" key="6">
    <source>
        <dbReference type="ARBA" id="ARBA00022801"/>
    </source>
</evidence>
<dbReference type="AlphaFoldDB" id="A0A815BLD6"/>
<dbReference type="CDD" id="cd17913">
    <property type="entry name" value="DEXQc_Suv3"/>
    <property type="match status" value="1"/>
</dbReference>
<evidence type="ECO:0000256" key="11">
    <source>
        <dbReference type="ARBA" id="ARBA00047984"/>
    </source>
</evidence>
<comment type="similarity">
    <text evidence="2">Belongs to the peptidase M24 family.</text>
</comment>
<dbReference type="Gene3D" id="1.10.1740.140">
    <property type="match status" value="1"/>
</dbReference>
<evidence type="ECO:0000313" key="14">
    <source>
        <dbReference type="EMBL" id="CAF1271921.1"/>
    </source>
</evidence>
<dbReference type="FunFam" id="3.40.50.300:FF:000269">
    <property type="entry name" value="ATP-dependent RNA helicase SUPV3L1, mitochondrial"/>
    <property type="match status" value="1"/>
</dbReference>
<dbReference type="FunFam" id="1.10.10.10:FF:000029">
    <property type="entry name" value="Proliferation-associated 2G4, a"/>
    <property type="match status" value="1"/>
</dbReference>
<keyword evidence="9" id="KW-0809">Transit peptide</keyword>
<evidence type="ECO:0000259" key="13">
    <source>
        <dbReference type="PROSITE" id="PS51194"/>
    </source>
</evidence>
<evidence type="ECO:0000256" key="3">
    <source>
        <dbReference type="ARBA" id="ARBA00008708"/>
    </source>
</evidence>
<feature type="region of interest" description="Disordered" evidence="12">
    <location>
        <begin position="30"/>
        <end position="51"/>
    </location>
</feature>
<dbReference type="PANTHER" id="PTHR12131:SF1">
    <property type="entry name" value="ATP-DEPENDENT RNA HELICASE SUPV3L1, MITOCHONDRIAL-RELATED"/>
    <property type="match status" value="1"/>
</dbReference>
<dbReference type="SUPFAM" id="SSF46785">
    <property type="entry name" value="Winged helix' DNA-binding domain"/>
    <property type="match status" value="1"/>
</dbReference>
<feature type="domain" description="Helicase C-terminal" evidence="13">
    <location>
        <begin position="338"/>
        <end position="527"/>
    </location>
</feature>
<dbReference type="InterPro" id="IPR055206">
    <property type="entry name" value="DEXQc_SUV3"/>
</dbReference>
<evidence type="ECO:0000256" key="10">
    <source>
        <dbReference type="ARBA" id="ARBA00023128"/>
    </source>
</evidence>
<organism evidence="14 15">
    <name type="scientific">Adineta ricciae</name>
    <name type="common">Rotifer</name>
    <dbReference type="NCBI Taxonomy" id="249248"/>
    <lineage>
        <taxon>Eukaryota</taxon>
        <taxon>Metazoa</taxon>
        <taxon>Spiralia</taxon>
        <taxon>Gnathifera</taxon>
        <taxon>Rotifera</taxon>
        <taxon>Eurotatoria</taxon>
        <taxon>Bdelloidea</taxon>
        <taxon>Adinetida</taxon>
        <taxon>Adinetidae</taxon>
        <taxon>Adineta</taxon>
    </lineage>
</organism>
<dbReference type="Pfam" id="PF18114">
    <property type="entry name" value="Suv3_N"/>
    <property type="match status" value="1"/>
</dbReference>
<comment type="catalytic activity">
    <reaction evidence="11">
        <text>ATP + H2O = ADP + phosphate + H(+)</text>
        <dbReference type="Rhea" id="RHEA:13065"/>
        <dbReference type="ChEBI" id="CHEBI:15377"/>
        <dbReference type="ChEBI" id="CHEBI:15378"/>
        <dbReference type="ChEBI" id="CHEBI:30616"/>
        <dbReference type="ChEBI" id="CHEBI:43474"/>
        <dbReference type="ChEBI" id="CHEBI:456216"/>
        <dbReference type="EC" id="3.6.4.13"/>
    </reaction>
</comment>
<proteinExistence type="inferred from homology"/>
<evidence type="ECO:0000256" key="9">
    <source>
        <dbReference type="ARBA" id="ARBA00022946"/>
    </source>
</evidence>
<feature type="compositionally biased region" description="Basic residues" evidence="12">
    <location>
        <begin position="629"/>
        <end position="640"/>
    </location>
</feature>
<dbReference type="InterPro" id="IPR001650">
    <property type="entry name" value="Helicase_C-like"/>
</dbReference>
<evidence type="ECO:0000256" key="7">
    <source>
        <dbReference type="ARBA" id="ARBA00022806"/>
    </source>
</evidence>
<dbReference type="Gene3D" id="1.20.272.40">
    <property type="match status" value="1"/>
</dbReference>
<evidence type="ECO:0000256" key="8">
    <source>
        <dbReference type="ARBA" id="ARBA00022840"/>
    </source>
</evidence>
<dbReference type="Proteomes" id="UP000663852">
    <property type="component" value="Unassembled WGS sequence"/>
</dbReference>
<comment type="subcellular location">
    <subcellularLocation>
        <location evidence="1">Mitochondrion</location>
    </subcellularLocation>
</comment>
<evidence type="ECO:0000256" key="4">
    <source>
        <dbReference type="ARBA" id="ARBA00012552"/>
    </source>
</evidence>
<feature type="compositionally biased region" description="Acidic residues" evidence="12">
    <location>
        <begin position="653"/>
        <end position="668"/>
    </location>
</feature>
<name>A0A815BLD6_ADIRI</name>
<comment type="caution">
    <text evidence="14">The sequence shown here is derived from an EMBL/GenBank/DDBJ whole genome shotgun (WGS) entry which is preliminary data.</text>
</comment>
<evidence type="ECO:0000256" key="1">
    <source>
        <dbReference type="ARBA" id="ARBA00004173"/>
    </source>
</evidence>
<comment type="similarity">
    <text evidence="3">Belongs to the helicase family.</text>
</comment>
<dbReference type="PANTHER" id="PTHR12131">
    <property type="entry name" value="ATP-DEPENDENT RNA AND DNA HELICASE"/>
    <property type="match status" value="1"/>
</dbReference>
<evidence type="ECO:0000256" key="5">
    <source>
        <dbReference type="ARBA" id="ARBA00022741"/>
    </source>
</evidence>
<keyword evidence="6" id="KW-0378">Hydrolase</keyword>
<dbReference type="InterPro" id="IPR036390">
    <property type="entry name" value="WH_DNA-bd_sf"/>
</dbReference>
<accession>A0A815BLD6</accession>
<dbReference type="Pfam" id="PF22527">
    <property type="entry name" value="DEXQc_Suv3"/>
    <property type="match status" value="1"/>
</dbReference>
<feature type="region of interest" description="Disordered" evidence="12">
    <location>
        <begin position="626"/>
        <end position="682"/>
    </location>
</feature>
<keyword evidence="7" id="KW-0347">Helicase</keyword>
<dbReference type="CDD" id="cd18805">
    <property type="entry name" value="SF2_C_suv3"/>
    <property type="match status" value="1"/>
</dbReference>
<dbReference type="GO" id="GO:0003724">
    <property type="term" value="F:RNA helicase activity"/>
    <property type="evidence" value="ECO:0007669"/>
    <property type="project" value="UniProtKB-EC"/>
</dbReference>
<dbReference type="EC" id="3.6.4.13" evidence="4"/>
<evidence type="ECO:0000256" key="12">
    <source>
        <dbReference type="SAM" id="MobiDB-lite"/>
    </source>
</evidence>
<dbReference type="InterPro" id="IPR050699">
    <property type="entry name" value="RNA-DNA_Helicase"/>
</dbReference>
<dbReference type="Pfam" id="PF00271">
    <property type="entry name" value="Helicase_C"/>
    <property type="match status" value="1"/>
</dbReference>
<evidence type="ECO:0000256" key="2">
    <source>
        <dbReference type="ARBA" id="ARBA00007319"/>
    </source>
</evidence>
<sequence length="682" mass="77400">MLLAISSQRLFSRSVIFAAYKHQISSISIHSNNRRHRSSSQSHRNNLNRPVNQTDNLRRLFQAVDVKPIVSTDKLDTPSSTNNVDANIGQELTGGKTLDRNSLLRVITDFYRRDEIKKLAADQGLDIRLFQDAYVSFRKFCIQSTVLPVDLHIVLSDIISGSGHATDIFPYFLRHAREMFPHLTCMDDLKKISDLRDPANWYPDARAIQRKVIFHAGPTNSGKTYHALQRFMNSESGVYCGPLKLLASEVFYKTNAAGTKCDLVTGEERRYADPEGKAANHVACTVEMTNLTTVYDVAVIDEIQMMRDPQRGWAWTRALLGIQAKEIHLCGEGSTIRLIQELMVTTGDEVEIREYKRLTKLNYQERALETFDNVKPGDCFVCFSKNDIFHITRELERRGHEVAVIYGSLPPGTKLLQAQRFNDPNDSCKIMVATDAIGMGLNLSIKRIIFYSLMKPQLNEQGEKEKDTVTTSQALQIAGRAGRFASAFPDGEVTTFRRDDLPLLKDIVNRQVETIKKDFIYQLRMKSSRAFLSEVEKRFSLMLFTLRHFEDEKRARMGVIECAKHDLVEPYPVYQEKEGEFVAEFKFTLLLMPSGQMKITGLPIDLDLYESEYKITDSDIKQLLTSSTQKKKNKKKKKKGTGASGATALDNVEAVEDDGDEDFEDEPDPVAQKKSTKSKKSK</sequence>
<dbReference type="GO" id="GO:0045025">
    <property type="term" value="C:mitochondrial degradosome"/>
    <property type="evidence" value="ECO:0007669"/>
    <property type="project" value="TreeGrafter"/>
</dbReference>
<dbReference type="Gene3D" id="3.90.230.10">
    <property type="entry name" value="Creatinase/methionine aminopeptidase superfamily"/>
    <property type="match status" value="1"/>
</dbReference>
<dbReference type="InterPro" id="IPR027417">
    <property type="entry name" value="P-loop_NTPase"/>
</dbReference>
<keyword evidence="5" id="KW-0547">Nucleotide-binding</keyword>
<dbReference type="InterPro" id="IPR044774">
    <property type="entry name" value="Suv3_DEXQc"/>
</dbReference>
<dbReference type="GO" id="GO:0005524">
    <property type="term" value="F:ATP binding"/>
    <property type="evidence" value="ECO:0007669"/>
    <property type="project" value="UniProtKB-KW"/>
</dbReference>
<dbReference type="EMBL" id="CAJNOJ010000194">
    <property type="protein sequence ID" value="CAF1271921.1"/>
    <property type="molecule type" value="Genomic_DNA"/>
</dbReference>